<feature type="compositionally biased region" description="Gly residues" evidence="2">
    <location>
        <begin position="426"/>
        <end position="442"/>
    </location>
</feature>
<feature type="region of interest" description="Disordered" evidence="2">
    <location>
        <begin position="1"/>
        <end position="51"/>
    </location>
</feature>
<reference evidence="4 5" key="1">
    <citation type="submission" date="2017-06" db="EMBL/GenBank/DDBJ databases">
        <title>Ant-infecting Ophiocordyceps genomes reveal a high diversity of potential behavioral manipulation genes and a possible major role for enterotoxins.</title>
        <authorList>
            <person name="De Bekker C."/>
            <person name="Evans H.C."/>
            <person name="Brachmann A."/>
            <person name="Hughes D.P."/>
        </authorList>
    </citation>
    <scope>NUCLEOTIDE SEQUENCE [LARGE SCALE GENOMIC DNA]</scope>
    <source>
        <strain evidence="4 5">Map16</strain>
    </source>
</reference>
<keyword evidence="1" id="KW-0175">Coiled coil</keyword>
<dbReference type="AlphaFoldDB" id="A0A2C5YP00"/>
<evidence type="ECO:0000313" key="4">
    <source>
        <dbReference type="EMBL" id="PHH70497.1"/>
    </source>
</evidence>
<dbReference type="Pfam" id="PF26434">
    <property type="entry name" value="YAG7_C"/>
    <property type="match status" value="1"/>
</dbReference>
<comment type="caution">
    <text evidence="4">The sequence shown here is derived from an EMBL/GenBank/DDBJ whole genome shotgun (WGS) entry which is preliminary data.</text>
</comment>
<evidence type="ECO:0000256" key="1">
    <source>
        <dbReference type="SAM" id="Coils"/>
    </source>
</evidence>
<feature type="compositionally biased region" description="Low complexity" evidence="2">
    <location>
        <begin position="1"/>
        <end position="11"/>
    </location>
</feature>
<feature type="compositionally biased region" description="Low complexity" evidence="2">
    <location>
        <begin position="268"/>
        <end position="278"/>
    </location>
</feature>
<organism evidence="4 5">
    <name type="scientific">Ophiocordyceps camponoti-rufipedis</name>
    <dbReference type="NCBI Taxonomy" id="2004952"/>
    <lineage>
        <taxon>Eukaryota</taxon>
        <taxon>Fungi</taxon>
        <taxon>Dikarya</taxon>
        <taxon>Ascomycota</taxon>
        <taxon>Pezizomycotina</taxon>
        <taxon>Sordariomycetes</taxon>
        <taxon>Hypocreomycetidae</taxon>
        <taxon>Hypocreales</taxon>
        <taxon>Ophiocordycipitaceae</taxon>
        <taxon>Ophiocordyceps</taxon>
    </lineage>
</organism>
<dbReference type="InterPro" id="IPR058602">
    <property type="entry name" value="YAG7_dimerisation_dom"/>
</dbReference>
<dbReference type="STRING" id="2004952.A0A2C5YP00"/>
<evidence type="ECO:0000256" key="2">
    <source>
        <dbReference type="SAM" id="MobiDB-lite"/>
    </source>
</evidence>
<proteinExistence type="predicted"/>
<evidence type="ECO:0000259" key="3">
    <source>
        <dbReference type="Pfam" id="PF26434"/>
    </source>
</evidence>
<feature type="compositionally biased region" description="Basic and acidic residues" evidence="2">
    <location>
        <begin position="399"/>
        <end position="425"/>
    </location>
</feature>
<feature type="coiled-coil region" evidence="1">
    <location>
        <begin position="105"/>
        <end position="150"/>
    </location>
</feature>
<name>A0A2C5YP00_9HYPO</name>
<dbReference type="Proteomes" id="UP000226431">
    <property type="component" value="Unassembled WGS sequence"/>
</dbReference>
<gene>
    <name evidence="4" type="ORF">CDD80_5962</name>
</gene>
<feature type="compositionally biased region" description="Polar residues" evidence="2">
    <location>
        <begin position="290"/>
        <end position="303"/>
    </location>
</feature>
<feature type="region of interest" description="Disordered" evidence="2">
    <location>
        <begin position="251"/>
        <end position="452"/>
    </location>
</feature>
<sequence length="452" mass="48864">MAASAAHAASKPSKKKPAAKAPERAQSPSPSIASGAGDRAADSPDDGTEMPLIKELQKNIRNLNKKITNASKTDSLLAQHTDKSLDELVTSKIINTDQKAQILKKPALKSQLAQMEEQLSQLHKVHDHYRLRAKNERLEWEKSLDKLKDEAVSEAQQKFDKSLRGHLLVLSQFLRLAAYRREEGKDHDSDESQAIEGVLLAIYTGDENAVASMLKLIEGSSDPILSVPGESLKTTFSHVRALAQEYKTPFYSEAAPATEPEPDKEAAIEPPAASTAAPLPEEHIADSPVVNGQGQAEPTTNGTVDDAPVDTKLPDDAAAAATTTQWEGEHDDGSMQGWVNLETPQIAVADKETAAGSDEMPATTTNTRSWADEQPDAVIEPPPAYEANDGFHQVQRNRGRQEREPGWRGRGRGEGRGRARGDGRGRGGGRGRGNGNGNGGGQWRPVRRNEES</sequence>
<dbReference type="OrthoDB" id="5399559at2759"/>
<protein>
    <recommendedName>
        <fullName evidence="3">YAG7-like dimerisation domain-containing protein</fullName>
    </recommendedName>
</protein>
<evidence type="ECO:0000313" key="5">
    <source>
        <dbReference type="Proteomes" id="UP000226431"/>
    </source>
</evidence>
<dbReference type="EMBL" id="NJES01000619">
    <property type="protein sequence ID" value="PHH70497.1"/>
    <property type="molecule type" value="Genomic_DNA"/>
</dbReference>
<accession>A0A2C5YP00</accession>
<feature type="domain" description="YAG7-like dimerisation" evidence="3">
    <location>
        <begin position="161"/>
        <end position="245"/>
    </location>
</feature>
<keyword evidence="5" id="KW-1185">Reference proteome</keyword>